<proteinExistence type="predicted"/>
<dbReference type="Proteomes" id="UP001234297">
    <property type="component" value="Chromosome 1"/>
</dbReference>
<protein>
    <submittedName>
        <fullName evidence="1">Uncharacterized protein</fullName>
    </submittedName>
</protein>
<organism evidence="1 2">
    <name type="scientific">Persea americana</name>
    <name type="common">Avocado</name>
    <dbReference type="NCBI Taxonomy" id="3435"/>
    <lineage>
        <taxon>Eukaryota</taxon>
        <taxon>Viridiplantae</taxon>
        <taxon>Streptophyta</taxon>
        <taxon>Embryophyta</taxon>
        <taxon>Tracheophyta</taxon>
        <taxon>Spermatophyta</taxon>
        <taxon>Magnoliopsida</taxon>
        <taxon>Magnoliidae</taxon>
        <taxon>Laurales</taxon>
        <taxon>Lauraceae</taxon>
        <taxon>Persea</taxon>
    </lineage>
</organism>
<name>A0ACC2MXK0_PERAE</name>
<reference evidence="1 2" key="1">
    <citation type="journal article" date="2022" name="Hortic Res">
        <title>A haplotype resolved chromosomal level avocado genome allows analysis of novel avocado genes.</title>
        <authorList>
            <person name="Nath O."/>
            <person name="Fletcher S.J."/>
            <person name="Hayward A."/>
            <person name="Shaw L.M."/>
            <person name="Masouleh A.K."/>
            <person name="Furtado A."/>
            <person name="Henry R.J."/>
            <person name="Mitter N."/>
        </authorList>
    </citation>
    <scope>NUCLEOTIDE SEQUENCE [LARGE SCALE GENOMIC DNA]</scope>
    <source>
        <strain evidence="2">cv. Hass</strain>
    </source>
</reference>
<dbReference type="EMBL" id="CM056809">
    <property type="protein sequence ID" value="KAJ8650253.1"/>
    <property type="molecule type" value="Genomic_DNA"/>
</dbReference>
<evidence type="ECO:0000313" key="1">
    <source>
        <dbReference type="EMBL" id="KAJ8650253.1"/>
    </source>
</evidence>
<accession>A0ACC2MXK0</accession>
<sequence>MGNCCAGREHLVHPSESYHPKGSSMPSGAVRVKVRMTASRFKELVSEADLGKGHGDIGRLIIQECLKGTCHARFISGHETKGNHAKVRGLEAITEEE</sequence>
<comment type="caution">
    <text evidence="1">The sequence shown here is derived from an EMBL/GenBank/DDBJ whole genome shotgun (WGS) entry which is preliminary data.</text>
</comment>
<gene>
    <name evidence="1" type="ORF">MRB53_003276</name>
</gene>
<evidence type="ECO:0000313" key="2">
    <source>
        <dbReference type="Proteomes" id="UP001234297"/>
    </source>
</evidence>
<keyword evidence="2" id="KW-1185">Reference proteome</keyword>